<dbReference type="InterPro" id="IPR039673">
    <property type="entry name" value="SATB1/SATB2"/>
</dbReference>
<feature type="region of interest" description="Disordered" evidence="9">
    <location>
        <begin position="334"/>
        <end position="360"/>
    </location>
</feature>
<keyword evidence="3" id="KW-0832">Ubl conjugation</keyword>
<dbReference type="EMBL" id="BTSX01000006">
    <property type="protein sequence ID" value="GMT04862.1"/>
    <property type="molecule type" value="Genomic_DNA"/>
</dbReference>
<name>A0AAV5UE73_9BILA</name>
<dbReference type="SUPFAM" id="SSF46689">
    <property type="entry name" value="Homeodomain-like"/>
    <property type="match status" value="2"/>
</dbReference>
<organism evidence="12 13">
    <name type="scientific">Pristionchus entomophagus</name>
    <dbReference type="NCBI Taxonomy" id="358040"/>
    <lineage>
        <taxon>Eukaryota</taxon>
        <taxon>Metazoa</taxon>
        <taxon>Ecdysozoa</taxon>
        <taxon>Nematoda</taxon>
        <taxon>Chromadorea</taxon>
        <taxon>Rhabditida</taxon>
        <taxon>Rhabditina</taxon>
        <taxon>Diplogasteromorpha</taxon>
        <taxon>Diplogasteroidea</taxon>
        <taxon>Neodiplogasteridae</taxon>
        <taxon>Pristionchus</taxon>
    </lineage>
</organism>
<evidence type="ECO:0000256" key="6">
    <source>
        <dbReference type="ARBA" id="ARBA00023242"/>
    </source>
</evidence>
<keyword evidence="13" id="KW-1185">Reference proteome</keyword>
<evidence type="ECO:0000256" key="5">
    <source>
        <dbReference type="ARBA" id="ARBA00023155"/>
    </source>
</evidence>
<dbReference type="PANTHER" id="PTHR15116:SF16">
    <property type="entry name" value="DEFECTIVE PROVENTRICULUS, ISOFORM A"/>
    <property type="match status" value="1"/>
</dbReference>
<dbReference type="InterPro" id="IPR009057">
    <property type="entry name" value="Homeodomain-like_sf"/>
</dbReference>
<dbReference type="PROSITE" id="PS51982">
    <property type="entry name" value="CMP"/>
    <property type="match status" value="1"/>
</dbReference>
<comment type="subcellular location">
    <subcellularLocation>
        <location evidence="1 7 8">Nucleus</location>
    </subcellularLocation>
</comment>
<evidence type="ECO:0000256" key="1">
    <source>
        <dbReference type="ARBA" id="ARBA00004123"/>
    </source>
</evidence>
<feature type="non-terminal residue" evidence="12">
    <location>
        <position position="1"/>
    </location>
</feature>
<dbReference type="AlphaFoldDB" id="A0AAV5UE73"/>
<dbReference type="GO" id="GO:0006338">
    <property type="term" value="P:chromatin remodeling"/>
    <property type="evidence" value="ECO:0007669"/>
    <property type="project" value="InterPro"/>
</dbReference>
<keyword evidence="4 7" id="KW-0238">DNA-binding</keyword>
<feature type="domain" description="CMP" evidence="11">
    <location>
        <begin position="27"/>
        <end position="131"/>
    </location>
</feature>
<evidence type="ECO:0000256" key="4">
    <source>
        <dbReference type="ARBA" id="ARBA00023125"/>
    </source>
</evidence>
<dbReference type="PROSITE" id="PS50071">
    <property type="entry name" value="HOMEOBOX_2"/>
    <property type="match status" value="2"/>
</dbReference>
<protein>
    <recommendedName>
        <fullName evidence="14">Dve-1</fullName>
    </recommendedName>
</protein>
<keyword evidence="6 7" id="KW-0539">Nucleus</keyword>
<reference evidence="12" key="1">
    <citation type="submission" date="2023-10" db="EMBL/GenBank/DDBJ databases">
        <title>Genome assembly of Pristionchus species.</title>
        <authorList>
            <person name="Yoshida K."/>
            <person name="Sommer R.J."/>
        </authorList>
    </citation>
    <scope>NUCLEOTIDE SEQUENCE</scope>
    <source>
        <strain evidence="12">RS0144</strain>
    </source>
</reference>
<evidence type="ECO:0000256" key="8">
    <source>
        <dbReference type="RuleBase" id="RU000682"/>
    </source>
</evidence>
<dbReference type="Pfam" id="PF00046">
    <property type="entry name" value="Homeodomain"/>
    <property type="match status" value="1"/>
</dbReference>
<dbReference type="PANTHER" id="PTHR15116">
    <property type="entry name" value="DNA-BINDING PROTEIN SATB FAMILY MEMBER"/>
    <property type="match status" value="1"/>
</dbReference>
<feature type="DNA-binding region" description="Homeobox" evidence="7">
    <location>
        <begin position="222"/>
        <end position="278"/>
    </location>
</feature>
<keyword evidence="2" id="KW-0677">Repeat</keyword>
<evidence type="ECO:0000313" key="13">
    <source>
        <dbReference type="Proteomes" id="UP001432027"/>
    </source>
</evidence>
<sequence>QISTPENSRASFDSRVARHGETNPFSVKMFPVRVSVETVRPAHCLSCSHDGQPLLDTYAIVSGHTLLNQLVDTVLSTLGHPHLAVNSRGFVQINNWKALPFESITDNLEDTVETLFKDISGHLTLRILTKPESDSLSAQCVSELKSRLLKTAVAKQPDFVSIVENKAIKDIIRQVIDGNDPTALSLEQISTINEWLDALDSGVSDRRSPTGHIRFNQLIEMPKLERWFKIDPSPNRQRLLHFMNLLNNDKCRQNQPKITYQQLCNWFANQRSTSRTSSGSSVNGATTPVSLSASSTVSSIPKTELPVSMGADYRPIKFDFTALFESCTKKMSESTDIRMEGGSDSPVPADDQSIHSPDNSTPYNGFDVLNIIKQESSASSPDLGMNMGSTVPASPRLDLSNAANGSRSRLMFDPLTELPVLEKWFEENPHPTWMQIDEYTNLLNSREYRENYPPISTHNVKIWFKNRRAKCKRLQTGINEKLQQFAAAAAANPGNLMKVKEEISAFLMA</sequence>
<dbReference type="Gene3D" id="3.10.20.710">
    <property type="entry name" value="SATB, ubiquitin-like oligomerisation domain"/>
    <property type="match status" value="1"/>
</dbReference>
<comment type="caution">
    <text evidence="12">The sequence shown here is derived from an EMBL/GenBank/DDBJ whole genome shotgun (WGS) entry which is preliminary data.</text>
</comment>
<dbReference type="GO" id="GO:0000978">
    <property type="term" value="F:RNA polymerase II cis-regulatory region sequence-specific DNA binding"/>
    <property type="evidence" value="ECO:0007669"/>
    <property type="project" value="TreeGrafter"/>
</dbReference>
<dbReference type="GO" id="GO:0000981">
    <property type="term" value="F:DNA-binding transcription factor activity, RNA polymerase II-specific"/>
    <property type="evidence" value="ECO:0007669"/>
    <property type="project" value="TreeGrafter"/>
</dbReference>
<keyword evidence="5 7" id="KW-0371">Homeobox</keyword>
<evidence type="ECO:0000259" key="10">
    <source>
        <dbReference type="PROSITE" id="PS50071"/>
    </source>
</evidence>
<evidence type="ECO:0000256" key="3">
    <source>
        <dbReference type="ARBA" id="ARBA00022843"/>
    </source>
</evidence>
<feature type="domain" description="Homeobox" evidence="10">
    <location>
        <begin position="220"/>
        <end position="277"/>
    </location>
</feature>
<evidence type="ECO:0000313" key="12">
    <source>
        <dbReference type="EMBL" id="GMT04862.1"/>
    </source>
</evidence>
<evidence type="ECO:0008006" key="14">
    <source>
        <dbReference type="Google" id="ProtNLM"/>
    </source>
</evidence>
<evidence type="ECO:0000256" key="2">
    <source>
        <dbReference type="ARBA" id="ARBA00022737"/>
    </source>
</evidence>
<dbReference type="Proteomes" id="UP001432027">
    <property type="component" value="Unassembled WGS sequence"/>
</dbReference>
<dbReference type="SMART" id="SM00389">
    <property type="entry name" value="HOX"/>
    <property type="match status" value="2"/>
</dbReference>
<dbReference type="InterPro" id="IPR001356">
    <property type="entry name" value="HD"/>
</dbReference>
<dbReference type="Gene3D" id="1.10.10.60">
    <property type="entry name" value="Homeodomain-like"/>
    <property type="match status" value="2"/>
</dbReference>
<dbReference type="CDD" id="cd00086">
    <property type="entry name" value="homeodomain"/>
    <property type="match status" value="2"/>
</dbReference>
<dbReference type="InterPro" id="IPR038224">
    <property type="entry name" value="SATB_ULD_sf"/>
</dbReference>
<evidence type="ECO:0000256" key="9">
    <source>
        <dbReference type="SAM" id="MobiDB-lite"/>
    </source>
</evidence>
<evidence type="ECO:0000256" key="7">
    <source>
        <dbReference type="PROSITE-ProRule" id="PRU00108"/>
    </source>
</evidence>
<dbReference type="GO" id="GO:0005634">
    <property type="term" value="C:nucleus"/>
    <property type="evidence" value="ECO:0007669"/>
    <property type="project" value="UniProtKB-SubCell"/>
</dbReference>
<feature type="DNA-binding region" description="Homeobox" evidence="7">
    <location>
        <begin position="419"/>
        <end position="475"/>
    </location>
</feature>
<dbReference type="InterPro" id="IPR032392">
    <property type="entry name" value="ULD"/>
</dbReference>
<gene>
    <name evidence="12" type="ORF">PENTCL1PPCAC_27036</name>
</gene>
<evidence type="ECO:0000259" key="11">
    <source>
        <dbReference type="PROSITE" id="PS51982"/>
    </source>
</evidence>
<dbReference type="Pfam" id="PF16534">
    <property type="entry name" value="ULD"/>
    <property type="match status" value="1"/>
</dbReference>
<accession>A0AAV5UE73</accession>
<proteinExistence type="predicted"/>
<dbReference type="FunFam" id="1.10.10.60:FF:000169">
    <property type="entry name" value="DNA-binding protein SATB1"/>
    <property type="match status" value="1"/>
</dbReference>
<feature type="region of interest" description="Disordered" evidence="9">
    <location>
        <begin position="273"/>
        <end position="292"/>
    </location>
</feature>
<feature type="domain" description="Homeobox" evidence="10">
    <location>
        <begin position="417"/>
        <end position="474"/>
    </location>
</feature>